<evidence type="ECO:0000313" key="2">
    <source>
        <dbReference type="Proteomes" id="UP000676336"/>
    </source>
</evidence>
<protein>
    <recommendedName>
        <fullName evidence="3">Tc1-like transposase DDE domain-containing protein</fullName>
    </recommendedName>
</protein>
<evidence type="ECO:0000313" key="1">
    <source>
        <dbReference type="EMBL" id="CAF4114015.1"/>
    </source>
</evidence>
<dbReference type="GO" id="GO:0003676">
    <property type="term" value="F:nucleic acid binding"/>
    <property type="evidence" value="ECO:0007669"/>
    <property type="project" value="InterPro"/>
</dbReference>
<proteinExistence type="predicted"/>
<name>A0A8S2QML4_9BILA</name>
<dbReference type="Proteomes" id="UP000676336">
    <property type="component" value="Unassembled WGS sequence"/>
</dbReference>
<sequence>MPRLSRRRIRLNKSIKMRWSMKKIVIDDHSSDEDFKIDSNEMIVDDNLKDIDWTNDQMLNHIGDLFKICINQCSLKTLSTFIYIVLKYFNFTWRDIDNFMCNIGAMRCITANKWAGIFVNGDFDAFMDDGRGGKRGDSLFDEYPELETEAKLFVTDACSKKSSGFKAMDLANFIDSSYYTLLNTNKCQNELIRSERMCRLDLRRWGIFFIQKNHYYLVAPGDHLDWLIPTQKPRILICHDESTFRSGEMTSRRWMSNETAPFFSKGRGRSLMLSDFMVCHPSGPFFYLNENEWHKTITKYPDLLQNNDINYIDRTSTAAINVGADAYFDNETVLSQFHRLFKMLEFKTDYKDHDIDILVDNARTHTARQYNLNDFGKNIGSRCPVDVIEHYDENDIKKTIQCFFSSGPHQNKSKGLLQLAKELNIILPAKCSLSQLRELLSEDPAFQTKTKLENLAKTFNINIIYSPKFHCELNPIEGLWCNMKRFVRQRNDQQYNTMVLLIEQSRDHFVNIDLYKKLFRRFWQTSIVAKTISLPIEELQILSIILFYYSNDENSYKIKYLFHEHKKSSLNSILNDRELDLC</sequence>
<accession>A0A8S2QML4</accession>
<gene>
    <name evidence="1" type="ORF">SMN809_LOCUS17943</name>
</gene>
<dbReference type="Gene3D" id="3.30.420.10">
    <property type="entry name" value="Ribonuclease H-like superfamily/Ribonuclease H"/>
    <property type="match status" value="1"/>
</dbReference>
<organism evidence="1 2">
    <name type="scientific">Rotaria magnacalcarata</name>
    <dbReference type="NCBI Taxonomy" id="392030"/>
    <lineage>
        <taxon>Eukaryota</taxon>
        <taxon>Metazoa</taxon>
        <taxon>Spiralia</taxon>
        <taxon>Gnathifera</taxon>
        <taxon>Rotifera</taxon>
        <taxon>Eurotatoria</taxon>
        <taxon>Bdelloidea</taxon>
        <taxon>Philodinida</taxon>
        <taxon>Philodinidae</taxon>
        <taxon>Rotaria</taxon>
    </lineage>
</organism>
<dbReference type="AlphaFoldDB" id="A0A8S2QML4"/>
<comment type="caution">
    <text evidence="1">The sequence shown here is derived from an EMBL/GenBank/DDBJ whole genome shotgun (WGS) entry which is preliminary data.</text>
</comment>
<evidence type="ECO:0008006" key="3">
    <source>
        <dbReference type="Google" id="ProtNLM"/>
    </source>
</evidence>
<reference evidence="1" key="1">
    <citation type="submission" date="2021-02" db="EMBL/GenBank/DDBJ databases">
        <authorList>
            <person name="Nowell W R."/>
        </authorList>
    </citation>
    <scope>NUCLEOTIDE SEQUENCE</scope>
</reference>
<dbReference type="EMBL" id="CAJOBI010008489">
    <property type="protein sequence ID" value="CAF4114015.1"/>
    <property type="molecule type" value="Genomic_DNA"/>
</dbReference>
<dbReference type="InterPro" id="IPR036397">
    <property type="entry name" value="RNaseH_sf"/>
</dbReference>